<dbReference type="InterPro" id="IPR027417">
    <property type="entry name" value="P-loop_NTPase"/>
</dbReference>
<accession>A0A1W1BRK6</accession>
<feature type="domain" description="AAA" evidence="1">
    <location>
        <begin position="32"/>
        <end position="156"/>
    </location>
</feature>
<name>A0A1W1BRK6_9ZZZZ</name>
<dbReference type="Pfam" id="PF13173">
    <property type="entry name" value="AAA_14"/>
    <property type="match status" value="1"/>
</dbReference>
<dbReference type="PANTHER" id="PTHR42990">
    <property type="entry name" value="ATPASE"/>
    <property type="match status" value="1"/>
</dbReference>
<sequence length="406" mass="47322">MLETFFQLSQNYIINYQQEYIRYFLKKESLSNRFSIISGQRGIGKTTVIIQYIQQNYSDLYTTKALYIQADHFLLGNYSLYEIADEFVKMGGELLCIDEIHKYPNWSKELKSINDTFRELKLLVSGSSALEIHKGSYDLSRRALVYKMKGMSLREFIEMKLDMELKRFSLEEILANHQSIAQTIIDRLAQKKEKILPLFREYLQVGYYPYYFEYNNKEQFFMALEQNIHTTIESDLLAIYPSLTGNSIRKLKSLLKVISASVPFIPDMKSLKNIIGVGDERTLKNYLKYLEDAGLIKMLMKSSRGLGSIEKPEKIYLDNSNLLFTSKADIGTVRETFFMNQINKDFGLIAPKRGDFLVDEKFTFEIGGKNKSFKQIKDMECSFVASDEIERGFANRIPLWLFGFLY</sequence>
<organism evidence="2">
    <name type="scientific">hydrothermal vent metagenome</name>
    <dbReference type="NCBI Taxonomy" id="652676"/>
    <lineage>
        <taxon>unclassified sequences</taxon>
        <taxon>metagenomes</taxon>
        <taxon>ecological metagenomes</taxon>
    </lineage>
</organism>
<evidence type="ECO:0000259" key="1">
    <source>
        <dbReference type="Pfam" id="PF13173"/>
    </source>
</evidence>
<evidence type="ECO:0000313" key="2">
    <source>
        <dbReference type="EMBL" id="SFV56200.1"/>
    </source>
</evidence>
<dbReference type="AlphaFoldDB" id="A0A1W1BRK6"/>
<dbReference type="InterPro" id="IPR041682">
    <property type="entry name" value="AAA_14"/>
</dbReference>
<dbReference type="EMBL" id="FPHE01000067">
    <property type="protein sequence ID" value="SFV56200.1"/>
    <property type="molecule type" value="Genomic_DNA"/>
</dbReference>
<dbReference type="SUPFAM" id="SSF52540">
    <property type="entry name" value="P-loop containing nucleoside triphosphate hydrolases"/>
    <property type="match status" value="1"/>
</dbReference>
<reference evidence="2" key="1">
    <citation type="submission" date="2016-10" db="EMBL/GenBank/DDBJ databases">
        <authorList>
            <person name="de Groot N.N."/>
        </authorList>
    </citation>
    <scope>NUCLEOTIDE SEQUENCE</scope>
</reference>
<dbReference type="PANTHER" id="PTHR42990:SF1">
    <property type="entry name" value="AAA+ ATPASE DOMAIN-CONTAINING PROTEIN"/>
    <property type="match status" value="1"/>
</dbReference>
<dbReference type="Gene3D" id="3.40.50.300">
    <property type="entry name" value="P-loop containing nucleotide triphosphate hydrolases"/>
    <property type="match status" value="1"/>
</dbReference>
<protein>
    <submittedName>
        <fullName evidence="2">ATPase component BioM of energizing module of biotin ECF transporter</fullName>
    </submittedName>
</protein>
<proteinExistence type="predicted"/>
<gene>
    <name evidence="2" type="ORF">MNB_SV-12-684</name>
</gene>